<dbReference type="Proteomes" id="UP000576225">
    <property type="component" value="Unassembled WGS sequence"/>
</dbReference>
<feature type="domain" description="Helicase/UvrB N-terminal" evidence="1">
    <location>
        <begin position="118"/>
        <end position="320"/>
    </location>
</feature>
<dbReference type="GO" id="GO:0003677">
    <property type="term" value="F:DNA binding"/>
    <property type="evidence" value="ECO:0007669"/>
    <property type="project" value="InterPro"/>
</dbReference>
<name>A0A848AQ60_9BACT</name>
<dbReference type="InterPro" id="IPR018310">
    <property type="entry name" value="Put_endonuclease_Z1-dom"/>
</dbReference>
<sequence length="921" mass="105311">MADIDRLVEKVSEELFKTSQIPTYEKLLGAVKFQAKSLEFFHGWEPFSEEEILQATARIQTQHDTTMGLGVLFESETYTPWLADKRSEIDFYYWERYEKLLQKKMSEDVVLKIDTITDKILDHLEDPRKDGMWERRGLVVGHVQSGKTANYIGVISKAADAGYKVIIVLGGLLNSLRNQTQKRIDSDFFGFCTKEKKEIGVAFLGNGKIRRPISLTTATEDFKKATADRVQIDLNALNEPVVLVLKKNVTTLKNLRNWLAASNKRGLSNYPMLLIDDEADHASVNTNKSDRNPTKINQGIRELLKMFPRNSYLGYTATPFANIFIGPENEHEMQDGEMYRDLFPRDFILSLDPPSNYIGPTTVFDDESETKVLREINDNEDLLPIIHDKDFVPHALPASLRKAINCFLLIKTIRELDGQKNKHHSMMINVSRFTDVQEQLKLLVSQYLKKYQQTIKNYAGLPVADALEESALLRELKTVWEEEFSSFDKGWSKRCFSWEEVQHQLNTSVSSIAVLSINNKSTDRLDYDDYPDGRSIIAVGGLGLSRGLTLEGLSVSYFLRNSIMYDTLLQMGRWFGYREGYKELCRIFMTVEAASWYGHISSAVEELREEFREMERIGLTPLEFGLKVRSHPTALIVTARNKMRDAEEFVSQIALEGRFAETSRLINDKTVFADNTHVLESAVKMANSEKTPERDPLGWLWKGVSLDVMEKVVADFKNAPDCLLTTKAPLMEYISWLKNEKGVTCCDVLLRGLCDGDDYTCAGYSFSPISRSLENQTFDGKRLTFIKRHIISRGDEAAGISQEKIEEIKAEYKSRNHQNKKVNVPDAEYRRFKKLHNCPPLLILVFAEVFPSVKEVQADGKKRRVRIGEGMIVPAYGISFPGDPSGNRRPEKTVTYTVNRVWLNENSEWQDDTDDMEEDEQ</sequence>
<dbReference type="Pfam" id="PF04851">
    <property type="entry name" value="ResIII"/>
    <property type="match status" value="1"/>
</dbReference>
<dbReference type="GO" id="GO:0016787">
    <property type="term" value="F:hydrolase activity"/>
    <property type="evidence" value="ECO:0007669"/>
    <property type="project" value="InterPro"/>
</dbReference>
<proteinExistence type="predicted"/>
<dbReference type="InterPro" id="IPR006935">
    <property type="entry name" value="Helicase/UvrB_N"/>
</dbReference>
<dbReference type="Pfam" id="PF10593">
    <property type="entry name" value="Z1"/>
    <property type="match status" value="1"/>
</dbReference>
<dbReference type="GO" id="GO:0005524">
    <property type="term" value="F:ATP binding"/>
    <property type="evidence" value="ECO:0007669"/>
    <property type="project" value="InterPro"/>
</dbReference>
<protein>
    <submittedName>
        <fullName evidence="3">Z1 domain-containing protein</fullName>
    </submittedName>
</protein>
<evidence type="ECO:0000259" key="1">
    <source>
        <dbReference type="Pfam" id="PF04851"/>
    </source>
</evidence>
<comment type="caution">
    <text evidence="3">The sequence shown here is derived from an EMBL/GenBank/DDBJ whole genome shotgun (WGS) entry which is preliminary data.</text>
</comment>
<reference evidence="3 4" key="1">
    <citation type="submission" date="2020-04" db="EMBL/GenBank/DDBJ databases">
        <authorList>
            <person name="Hitch T.C.A."/>
            <person name="Wylensek D."/>
            <person name="Clavel T."/>
        </authorList>
    </citation>
    <scope>NUCLEOTIDE SEQUENCE [LARGE SCALE GENOMIC DNA]</scope>
    <source>
        <strain evidence="3 4">COR2-253-APC-1A</strain>
    </source>
</reference>
<dbReference type="InterPro" id="IPR027417">
    <property type="entry name" value="P-loop_NTPase"/>
</dbReference>
<evidence type="ECO:0000313" key="3">
    <source>
        <dbReference type="EMBL" id="NMD85178.1"/>
    </source>
</evidence>
<dbReference type="AlphaFoldDB" id="A0A848AQ60"/>
<accession>A0A848AQ60</accession>
<dbReference type="Gene3D" id="3.40.50.300">
    <property type="entry name" value="P-loop containing nucleotide triphosphate hydrolases"/>
    <property type="match status" value="1"/>
</dbReference>
<organism evidence="3 4">
    <name type="scientific">Victivallis vadensis</name>
    <dbReference type="NCBI Taxonomy" id="172901"/>
    <lineage>
        <taxon>Bacteria</taxon>
        <taxon>Pseudomonadati</taxon>
        <taxon>Lentisphaerota</taxon>
        <taxon>Lentisphaeria</taxon>
        <taxon>Victivallales</taxon>
        <taxon>Victivallaceae</taxon>
        <taxon>Victivallis</taxon>
    </lineage>
</organism>
<evidence type="ECO:0000313" key="4">
    <source>
        <dbReference type="Proteomes" id="UP000576225"/>
    </source>
</evidence>
<dbReference type="EMBL" id="JABAEW010000002">
    <property type="protein sequence ID" value="NMD85178.1"/>
    <property type="molecule type" value="Genomic_DNA"/>
</dbReference>
<dbReference type="RefSeq" id="WP_168961259.1">
    <property type="nucleotide sequence ID" value="NZ_JABAEW010000002.1"/>
</dbReference>
<dbReference type="SUPFAM" id="SSF52540">
    <property type="entry name" value="P-loop containing nucleoside triphosphate hydrolases"/>
    <property type="match status" value="1"/>
</dbReference>
<gene>
    <name evidence="3" type="ORF">HF882_01120</name>
</gene>
<evidence type="ECO:0000259" key="2">
    <source>
        <dbReference type="Pfam" id="PF10593"/>
    </source>
</evidence>
<feature type="domain" description="Putative endonuclease Z1" evidence="2">
    <location>
        <begin position="399"/>
        <end position="634"/>
    </location>
</feature>